<dbReference type="SUPFAM" id="SSF56436">
    <property type="entry name" value="C-type lectin-like"/>
    <property type="match status" value="1"/>
</dbReference>
<accession>A0A0N4V0M2</accession>
<organism evidence="4">
    <name type="scientific">Enterobius vermicularis</name>
    <name type="common">Human pinworm</name>
    <dbReference type="NCBI Taxonomy" id="51028"/>
    <lineage>
        <taxon>Eukaryota</taxon>
        <taxon>Metazoa</taxon>
        <taxon>Ecdysozoa</taxon>
        <taxon>Nematoda</taxon>
        <taxon>Chromadorea</taxon>
        <taxon>Rhabditida</taxon>
        <taxon>Spirurina</taxon>
        <taxon>Oxyuridomorpha</taxon>
        <taxon>Oxyuroidea</taxon>
        <taxon>Oxyuridae</taxon>
        <taxon>Enterobius</taxon>
    </lineage>
</organism>
<dbReference type="InterPro" id="IPR001304">
    <property type="entry name" value="C-type_lectin-like"/>
</dbReference>
<dbReference type="CDD" id="cd00037">
    <property type="entry name" value="CLECT"/>
    <property type="match status" value="1"/>
</dbReference>
<protein>
    <submittedName>
        <fullName evidence="4">C-type lectin domain-containing protein</fullName>
    </submittedName>
</protein>
<dbReference type="EMBL" id="UXUI01007526">
    <property type="protein sequence ID" value="VDD88035.1"/>
    <property type="molecule type" value="Genomic_DNA"/>
</dbReference>
<gene>
    <name evidence="2" type="ORF">EVEC_LOCUS3178</name>
</gene>
<dbReference type="Gene3D" id="3.10.100.10">
    <property type="entry name" value="Mannose-Binding Protein A, subunit A"/>
    <property type="match status" value="1"/>
</dbReference>
<proteinExistence type="predicted"/>
<dbReference type="AlphaFoldDB" id="A0A0N4V0M2"/>
<name>A0A0N4V0M2_ENTVE</name>
<dbReference type="OrthoDB" id="8950604at2759"/>
<dbReference type="InterPro" id="IPR016187">
    <property type="entry name" value="CTDL_fold"/>
</dbReference>
<reference evidence="4" key="1">
    <citation type="submission" date="2017-02" db="UniProtKB">
        <authorList>
            <consortium name="WormBaseParasite"/>
        </authorList>
    </citation>
    <scope>IDENTIFICATION</scope>
</reference>
<dbReference type="WBParaSite" id="EVEC_0000347001-mRNA-1">
    <property type="protein sequence ID" value="EVEC_0000347001-mRNA-1"/>
    <property type="gene ID" value="EVEC_0000347001"/>
</dbReference>
<keyword evidence="3" id="KW-1185">Reference proteome</keyword>
<reference evidence="2 3" key="2">
    <citation type="submission" date="2018-10" db="EMBL/GenBank/DDBJ databases">
        <authorList>
            <consortium name="Pathogen Informatics"/>
        </authorList>
    </citation>
    <scope>NUCLEOTIDE SEQUENCE [LARGE SCALE GENOMIC DNA]</scope>
</reference>
<sequence length="127" mass="14488">MNYDEAADFCEDHGEETLLRFSPHGFWNGLENPYGVWRWLDGSPMNKSLSSFWEPAQTTKKGKHIKVTKRGDWISVNNETCADSVCIIRAEDEGDRRCANPIAPSNERCYNEPARDGEAFRKTVFGL</sequence>
<dbReference type="InterPro" id="IPR016186">
    <property type="entry name" value="C-type_lectin-like/link_sf"/>
</dbReference>
<evidence type="ECO:0000313" key="3">
    <source>
        <dbReference type="Proteomes" id="UP000274131"/>
    </source>
</evidence>
<evidence type="ECO:0000313" key="2">
    <source>
        <dbReference type="EMBL" id="VDD88035.1"/>
    </source>
</evidence>
<evidence type="ECO:0000313" key="4">
    <source>
        <dbReference type="WBParaSite" id="EVEC_0000347001-mRNA-1"/>
    </source>
</evidence>
<dbReference type="Proteomes" id="UP000274131">
    <property type="component" value="Unassembled WGS sequence"/>
</dbReference>
<feature type="domain" description="C-type lectin" evidence="1">
    <location>
        <begin position="26"/>
        <end position="87"/>
    </location>
</feature>
<evidence type="ECO:0000259" key="1">
    <source>
        <dbReference type="PROSITE" id="PS50041"/>
    </source>
</evidence>
<dbReference type="PROSITE" id="PS50041">
    <property type="entry name" value="C_TYPE_LECTIN_2"/>
    <property type="match status" value="1"/>
</dbReference>